<keyword evidence="14" id="KW-1185">Reference proteome</keyword>
<evidence type="ECO:0000256" key="7">
    <source>
        <dbReference type="ARBA" id="ARBA00023125"/>
    </source>
</evidence>
<evidence type="ECO:0000259" key="11">
    <source>
        <dbReference type="PROSITE" id="PS51898"/>
    </source>
</evidence>
<keyword evidence="7 10" id="KW-0238">DNA-binding</keyword>
<dbReference type="InterPro" id="IPR044068">
    <property type="entry name" value="CB"/>
</dbReference>
<accession>A0ABY1J680</accession>
<dbReference type="NCBIfam" id="NF001399">
    <property type="entry name" value="PRK00283.1"/>
    <property type="match status" value="1"/>
</dbReference>
<feature type="domain" description="Tyr recombinase" evidence="11">
    <location>
        <begin position="117"/>
        <end position="301"/>
    </location>
</feature>
<evidence type="ECO:0000256" key="5">
    <source>
        <dbReference type="ARBA" id="ARBA00022829"/>
    </source>
</evidence>
<dbReference type="InterPro" id="IPR010998">
    <property type="entry name" value="Integrase_recombinase_N"/>
</dbReference>
<feature type="active site" evidence="10">
    <location>
        <position position="253"/>
    </location>
</feature>
<comment type="similarity">
    <text evidence="10">Belongs to the 'phage' integrase family. XerC subfamily.</text>
</comment>
<comment type="subunit">
    <text evidence="10">Forms a cyclic heterotetrameric complex composed of two molecules of XerC and two molecules of XerD.</text>
</comment>
<comment type="similarity">
    <text evidence="2">Belongs to the 'phage' integrase family. XerD subfamily.</text>
</comment>
<dbReference type="NCBIfam" id="NF040815">
    <property type="entry name" value="recomb_XerA_Arch"/>
    <property type="match status" value="1"/>
</dbReference>
<dbReference type="Proteomes" id="UP000184216">
    <property type="component" value="Unassembled WGS sequence"/>
</dbReference>
<name>A0ABY1J680_9FLAO</name>
<dbReference type="CDD" id="cd00798">
    <property type="entry name" value="INT_XerDC_C"/>
    <property type="match status" value="1"/>
</dbReference>
<dbReference type="SUPFAM" id="SSF56349">
    <property type="entry name" value="DNA breaking-rejoining enzymes"/>
    <property type="match status" value="1"/>
</dbReference>
<dbReference type="NCBIfam" id="TIGR02225">
    <property type="entry name" value="recomb_XerD"/>
    <property type="match status" value="1"/>
</dbReference>
<dbReference type="InterPro" id="IPR013762">
    <property type="entry name" value="Integrase-like_cat_sf"/>
</dbReference>
<evidence type="ECO:0000256" key="1">
    <source>
        <dbReference type="ARBA" id="ARBA00004496"/>
    </source>
</evidence>
<dbReference type="InterPro" id="IPR050090">
    <property type="entry name" value="Tyrosine_recombinase_XerCD"/>
</dbReference>
<evidence type="ECO:0000256" key="9">
    <source>
        <dbReference type="ARBA" id="ARBA00023306"/>
    </source>
</evidence>
<evidence type="ECO:0000313" key="14">
    <source>
        <dbReference type="Proteomes" id="UP000184216"/>
    </source>
</evidence>
<proteinExistence type="inferred from homology"/>
<dbReference type="Gene3D" id="1.10.150.130">
    <property type="match status" value="1"/>
</dbReference>
<dbReference type="HAMAP" id="MF_01808">
    <property type="entry name" value="Recomb_XerC_XerD"/>
    <property type="match status" value="1"/>
</dbReference>
<feature type="domain" description="Core-binding (CB)" evidence="12">
    <location>
        <begin position="10"/>
        <end position="96"/>
    </location>
</feature>
<dbReference type="InterPro" id="IPR004107">
    <property type="entry name" value="Integrase_SAM-like_N"/>
</dbReference>
<dbReference type="Gene3D" id="1.10.443.10">
    <property type="entry name" value="Intergrase catalytic core"/>
    <property type="match status" value="1"/>
</dbReference>
<evidence type="ECO:0000259" key="12">
    <source>
        <dbReference type="PROSITE" id="PS51900"/>
    </source>
</evidence>
<reference evidence="13 14" key="1">
    <citation type="submission" date="2016-11" db="EMBL/GenBank/DDBJ databases">
        <authorList>
            <person name="Varghese N."/>
            <person name="Submissions S."/>
        </authorList>
    </citation>
    <scope>NUCLEOTIDE SEQUENCE [LARGE SCALE GENOMIC DNA]</scope>
    <source>
        <strain evidence="13 14">DSM 6368</strain>
    </source>
</reference>
<comment type="function">
    <text evidence="10">Site-specific tyrosine recombinase, which acts by catalyzing the cutting and rejoining of the recombining DNA molecules. The XerC-XerD complex is essential to convert dimers of the bacterial chromosome into monomers to permit their segregation at cell division. It also contributes to the segregational stability of plasmids.</text>
</comment>
<organism evidence="13 14">
    <name type="scientific">Flavobacterium pectinovorum</name>
    <dbReference type="NCBI Taxonomy" id="29533"/>
    <lineage>
        <taxon>Bacteria</taxon>
        <taxon>Pseudomonadati</taxon>
        <taxon>Bacteroidota</taxon>
        <taxon>Flavobacteriia</taxon>
        <taxon>Flavobacteriales</taxon>
        <taxon>Flavobacteriaceae</taxon>
        <taxon>Flavobacterium</taxon>
    </lineage>
</organism>
<keyword evidence="4 10" id="KW-0132">Cell division</keyword>
<dbReference type="PROSITE" id="PS51900">
    <property type="entry name" value="CB"/>
    <property type="match status" value="1"/>
</dbReference>
<keyword evidence="3 10" id="KW-0963">Cytoplasm</keyword>
<evidence type="ECO:0000256" key="4">
    <source>
        <dbReference type="ARBA" id="ARBA00022618"/>
    </source>
</evidence>
<dbReference type="Pfam" id="PF00589">
    <property type="entry name" value="Phage_integrase"/>
    <property type="match status" value="1"/>
</dbReference>
<dbReference type="InterPro" id="IPR002104">
    <property type="entry name" value="Integrase_catalytic"/>
</dbReference>
<keyword evidence="9 10" id="KW-0131">Cell cycle</keyword>
<protein>
    <recommendedName>
        <fullName evidence="10">Tyrosine recombinase XerC</fullName>
    </recommendedName>
</protein>
<keyword evidence="5 10" id="KW-0159">Chromosome partition</keyword>
<keyword evidence="8 10" id="KW-0233">DNA recombination</keyword>
<dbReference type="Pfam" id="PF02899">
    <property type="entry name" value="Phage_int_SAM_1"/>
    <property type="match status" value="1"/>
</dbReference>
<evidence type="ECO:0000256" key="10">
    <source>
        <dbReference type="HAMAP-Rule" id="MF_01808"/>
    </source>
</evidence>
<evidence type="ECO:0000256" key="3">
    <source>
        <dbReference type="ARBA" id="ARBA00022490"/>
    </source>
</evidence>
<feature type="active site" evidence="10">
    <location>
        <position position="256"/>
    </location>
</feature>
<dbReference type="PANTHER" id="PTHR30349">
    <property type="entry name" value="PHAGE INTEGRASE-RELATED"/>
    <property type="match status" value="1"/>
</dbReference>
<evidence type="ECO:0000256" key="2">
    <source>
        <dbReference type="ARBA" id="ARBA00010450"/>
    </source>
</evidence>
<gene>
    <name evidence="10" type="primary">xerC</name>
    <name evidence="13" type="ORF">SAMN05444387_3346</name>
</gene>
<dbReference type="InterPro" id="IPR011010">
    <property type="entry name" value="DNA_brk_join_enz"/>
</dbReference>
<dbReference type="PANTHER" id="PTHR30349:SF81">
    <property type="entry name" value="TYROSINE RECOMBINASE XERC"/>
    <property type="match status" value="1"/>
</dbReference>
<dbReference type="EMBL" id="FRBX01000004">
    <property type="protein sequence ID" value="SHM83405.1"/>
    <property type="molecule type" value="Genomic_DNA"/>
</dbReference>
<evidence type="ECO:0000313" key="13">
    <source>
        <dbReference type="EMBL" id="SHM83405.1"/>
    </source>
</evidence>
<comment type="subcellular location">
    <subcellularLocation>
        <location evidence="1 10">Cytoplasm</location>
    </subcellularLocation>
</comment>
<comment type="caution">
    <text evidence="13">The sequence shown here is derived from an EMBL/GenBank/DDBJ whole genome shotgun (WGS) entry which is preliminary data.</text>
</comment>
<dbReference type="InterPro" id="IPR011932">
    <property type="entry name" value="Recomb_XerD"/>
</dbReference>
<evidence type="ECO:0000256" key="6">
    <source>
        <dbReference type="ARBA" id="ARBA00022908"/>
    </source>
</evidence>
<dbReference type="PROSITE" id="PS51898">
    <property type="entry name" value="TYR_RECOMBINASE"/>
    <property type="match status" value="1"/>
</dbReference>
<feature type="active site" evidence="10">
    <location>
        <position position="181"/>
    </location>
</feature>
<sequence length="307" mass="35607">MLKMFYFVNMKWNTYIKDYQSYLRIERGLSKNTIENYGFDIERLCLFLETNQIEVSPINITDETVQEFIYSVSKEVNPRSQARIISGLKSFFNYLIFEDYRKDSPLELIESPKTGRKLPDTLSVSEIDALIAAIDLSSNEGERNRAMLETLYGCGLRVSELVSLKISDLFFEEGFVKITGKGNKERFVPIGKLTQKYIEIYQNSIRNTINIKKGFEDTLFLNRRGGQLTRSMIFAIIKNLALQINLHKNISPHTLRHSFATHLLENGADLRSIQLMLGHESITTTEIYVHLDRSFLKEVMHSFHPRK</sequence>
<feature type="active site" evidence="10">
    <location>
        <position position="279"/>
    </location>
</feature>
<feature type="active site" description="O-(3'-phospho-DNA)-tyrosine intermediate" evidence="10">
    <location>
        <position position="288"/>
    </location>
</feature>
<keyword evidence="6 10" id="KW-0229">DNA integration</keyword>
<feature type="active site" evidence="10">
    <location>
        <position position="157"/>
    </location>
</feature>
<dbReference type="InterPro" id="IPR023009">
    <property type="entry name" value="Tyrosine_recombinase_XerC/XerD"/>
</dbReference>
<evidence type="ECO:0000256" key="8">
    <source>
        <dbReference type="ARBA" id="ARBA00023172"/>
    </source>
</evidence>